<feature type="region of interest" description="Disordered" evidence="1">
    <location>
        <begin position="1"/>
        <end position="141"/>
    </location>
</feature>
<evidence type="ECO:0000313" key="3">
    <source>
        <dbReference type="Proteomes" id="UP000298416"/>
    </source>
</evidence>
<keyword evidence="3" id="KW-1185">Reference proteome</keyword>
<protein>
    <submittedName>
        <fullName evidence="2">Uncharacterized protein</fullName>
    </submittedName>
</protein>
<proteinExistence type="predicted"/>
<name>A0A8X9A2T3_SALSN</name>
<comment type="caution">
    <text evidence="2">The sequence shown here is derived from an EMBL/GenBank/DDBJ whole genome shotgun (WGS) entry which is preliminary data.</text>
</comment>
<sequence length="141" mass="15477">MGGCASKPKDMGNRKMPSPAIRKPHAPPEVPVELPEAAAAETVPQEKKDGDENKETTTLVDVCEPAPKMELETTEVKPVEEEGVPVEVKPKDEKKEVSETVEEKEAAETVEVKEVDGIEAPKDKKEEAQTHVVPKEDKKEE</sequence>
<organism evidence="2">
    <name type="scientific">Salvia splendens</name>
    <name type="common">Scarlet sage</name>
    <dbReference type="NCBI Taxonomy" id="180675"/>
    <lineage>
        <taxon>Eukaryota</taxon>
        <taxon>Viridiplantae</taxon>
        <taxon>Streptophyta</taxon>
        <taxon>Embryophyta</taxon>
        <taxon>Tracheophyta</taxon>
        <taxon>Spermatophyta</taxon>
        <taxon>Magnoliopsida</taxon>
        <taxon>eudicotyledons</taxon>
        <taxon>Gunneridae</taxon>
        <taxon>Pentapetalae</taxon>
        <taxon>asterids</taxon>
        <taxon>lamiids</taxon>
        <taxon>Lamiales</taxon>
        <taxon>Lamiaceae</taxon>
        <taxon>Nepetoideae</taxon>
        <taxon>Mentheae</taxon>
        <taxon>Salviinae</taxon>
        <taxon>Salvia</taxon>
        <taxon>Salvia subgen. Calosphace</taxon>
        <taxon>core Calosphace</taxon>
    </lineage>
</organism>
<evidence type="ECO:0000313" key="2">
    <source>
        <dbReference type="EMBL" id="KAG6426612.1"/>
    </source>
</evidence>
<dbReference type="EMBL" id="PNBA02000004">
    <property type="protein sequence ID" value="KAG6426612.1"/>
    <property type="molecule type" value="Genomic_DNA"/>
</dbReference>
<gene>
    <name evidence="2" type="ORF">SASPL_110838</name>
</gene>
<dbReference type="Proteomes" id="UP000298416">
    <property type="component" value="Unassembled WGS sequence"/>
</dbReference>
<feature type="compositionally biased region" description="Low complexity" evidence="1">
    <location>
        <begin position="31"/>
        <end position="43"/>
    </location>
</feature>
<feature type="compositionally biased region" description="Basic and acidic residues" evidence="1">
    <location>
        <begin position="88"/>
        <end position="141"/>
    </location>
</feature>
<reference evidence="2" key="1">
    <citation type="submission" date="2018-01" db="EMBL/GenBank/DDBJ databases">
        <authorList>
            <person name="Mao J.F."/>
        </authorList>
    </citation>
    <scope>NUCLEOTIDE SEQUENCE</scope>
    <source>
        <strain evidence="2">Huo1</strain>
        <tissue evidence="2">Leaf</tissue>
    </source>
</reference>
<evidence type="ECO:0000256" key="1">
    <source>
        <dbReference type="SAM" id="MobiDB-lite"/>
    </source>
</evidence>
<dbReference type="AlphaFoldDB" id="A0A8X9A2T3"/>
<accession>A0A8X9A2T3</accession>
<feature type="compositionally biased region" description="Basic and acidic residues" evidence="1">
    <location>
        <begin position="44"/>
        <end position="55"/>
    </location>
</feature>
<reference evidence="2" key="2">
    <citation type="submission" date="2020-08" db="EMBL/GenBank/DDBJ databases">
        <title>Plant Genome Project.</title>
        <authorList>
            <person name="Zhang R.-G."/>
        </authorList>
    </citation>
    <scope>NUCLEOTIDE SEQUENCE</scope>
    <source>
        <strain evidence="2">Huo1</strain>
        <tissue evidence="2">Leaf</tissue>
    </source>
</reference>
<feature type="compositionally biased region" description="Basic and acidic residues" evidence="1">
    <location>
        <begin position="67"/>
        <end position="80"/>
    </location>
</feature>